<evidence type="ECO:0000313" key="2">
    <source>
        <dbReference type="WBParaSite" id="HCON_00179290-00001"/>
    </source>
</evidence>
<dbReference type="WBParaSite" id="HCON_00179290-00001">
    <property type="protein sequence ID" value="HCON_00179290-00001"/>
    <property type="gene ID" value="HCON_00179290"/>
</dbReference>
<protein>
    <submittedName>
        <fullName evidence="2">Uncharacterized protein</fullName>
    </submittedName>
</protein>
<dbReference type="SUPFAM" id="SSF56672">
    <property type="entry name" value="DNA/RNA polymerases"/>
    <property type="match status" value="1"/>
</dbReference>
<dbReference type="InterPro" id="IPR050951">
    <property type="entry name" value="Retrovirus_Pol_polyprotein"/>
</dbReference>
<dbReference type="Proteomes" id="UP000025227">
    <property type="component" value="Unplaced"/>
</dbReference>
<dbReference type="PANTHER" id="PTHR37984">
    <property type="entry name" value="PROTEIN CBG26694"/>
    <property type="match status" value="1"/>
</dbReference>
<proteinExistence type="predicted"/>
<accession>A0A7I5EEH9</accession>
<evidence type="ECO:0000313" key="1">
    <source>
        <dbReference type="Proteomes" id="UP000025227"/>
    </source>
</evidence>
<name>A0A7I5EEH9_HAECO</name>
<sequence>MAGENEDTVSAHSCDSDSDVEMQVCLRLIEKVNRLRVEILAEISKHFRLGDGRRDQIQAVVERSMARIQKKLERLKSIAESRSSATAALDVVEQYVDGNGEEKLASNSEQLLRNGKTLQGKSMSVKKRLDTLFELLIRNRNGRALPPKMQEIVENNNHVFAVEGSELTQSSLVAHDIGTGDTKPILQETRAVPIGSRDEFKDILSRLLRRGITEQSTSEWASPVVLVWKKEGSIRLCITIAN</sequence>
<dbReference type="AlphaFoldDB" id="A0A7I5EEH9"/>
<dbReference type="PANTHER" id="PTHR37984:SF5">
    <property type="entry name" value="PROTEIN NYNRIN-LIKE"/>
    <property type="match status" value="1"/>
</dbReference>
<dbReference type="OrthoDB" id="5874389at2759"/>
<organism evidence="1 2">
    <name type="scientific">Haemonchus contortus</name>
    <name type="common">Barber pole worm</name>
    <dbReference type="NCBI Taxonomy" id="6289"/>
    <lineage>
        <taxon>Eukaryota</taxon>
        <taxon>Metazoa</taxon>
        <taxon>Ecdysozoa</taxon>
        <taxon>Nematoda</taxon>
        <taxon>Chromadorea</taxon>
        <taxon>Rhabditida</taxon>
        <taxon>Rhabditina</taxon>
        <taxon>Rhabditomorpha</taxon>
        <taxon>Strongyloidea</taxon>
        <taxon>Trichostrongylidae</taxon>
        <taxon>Haemonchus</taxon>
    </lineage>
</organism>
<keyword evidence="1" id="KW-1185">Reference proteome</keyword>
<dbReference type="InterPro" id="IPR043502">
    <property type="entry name" value="DNA/RNA_pol_sf"/>
</dbReference>
<dbReference type="Gene3D" id="3.10.10.10">
    <property type="entry name" value="HIV Type 1 Reverse Transcriptase, subunit A, domain 1"/>
    <property type="match status" value="1"/>
</dbReference>
<reference evidence="2" key="1">
    <citation type="submission" date="2020-12" db="UniProtKB">
        <authorList>
            <consortium name="WormBaseParasite"/>
        </authorList>
    </citation>
    <scope>IDENTIFICATION</scope>
    <source>
        <strain evidence="2">MHco3</strain>
    </source>
</reference>